<protein>
    <recommendedName>
        <fullName evidence="4">Alkyl hydroperoxide reductase subunit C/ Thiol specific antioxidant domain-containing protein</fullName>
    </recommendedName>
</protein>
<organism evidence="2 3">
    <name type="scientific">Roseivirga echinicomitans</name>
    <dbReference type="NCBI Taxonomy" id="296218"/>
    <lineage>
        <taxon>Bacteria</taxon>
        <taxon>Pseudomonadati</taxon>
        <taxon>Bacteroidota</taxon>
        <taxon>Cytophagia</taxon>
        <taxon>Cytophagales</taxon>
        <taxon>Roseivirgaceae</taxon>
        <taxon>Roseivirga</taxon>
    </lineage>
</organism>
<evidence type="ECO:0000256" key="1">
    <source>
        <dbReference type="SAM" id="SignalP"/>
    </source>
</evidence>
<accession>A0A150XUW3</accession>
<keyword evidence="1" id="KW-0732">Signal</keyword>
<reference evidence="2 3" key="1">
    <citation type="submission" date="2016-01" db="EMBL/GenBank/DDBJ databases">
        <title>Genome sequencing of Roseivirga echinicomitans KMM 6058.</title>
        <authorList>
            <person name="Selvaratnam C."/>
            <person name="Thevarajoo S."/>
            <person name="Goh K.M."/>
            <person name="Ee R."/>
            <person name="Chan K.-G."/>
            <person name="Chong C.S."/>
        </authorList>
    </citation>
    <scope>NUCLEOTIDE SEQUENCE [LARGE SCALE GENOMIC DNA]</scope>
    <source>
        <strain evidence="2 3">KMM 6058</strain>
    </source>
</reference>
<comment type="caution">
    <text evidence="2">The sequence shown here is derived from an EMBL/GenBank/DDBJ whole genome shotgun (WGS) entry which is preliminary data.</text>
</comment>
<dbReference type="AlphaFoldDB" id="A0A150XUW3"/>
<dbReference type="Proteomes" id="UP000075615">
    <property type="component" value="Unassembled WGS sequence"/>
</dbReference>
<gene>
    <name evidence="2" type="ORF">AWN68_14325</name>
</gene>
<name>A0A150XUW3_9BACT</name>
<feature type="signal peptide" evidence="1">
    <location>
        <begin position="1"/>
        <end position="36"/>
    </location>
</feature>
<feature type="chain" id="PRO_5007575218" description="Alkyl hydroperoxide reductase subunit C/ Thiol specific antioxidant domain-containing protein" evidence="1">
    <location>
        <begin position="37"/>
        <end position="166"/>
    </location>
</feature>
<evidence type="ECO:0000313" key="3">
    <source>
        <dbReference type="Proteomes" id="UP000075615"/>
    </source>
</evidence>
<dbReference type="EMBL" id="LRDB01000003">
    <property type="protein sequence ID" value="KYG82434.1"/>
    <property type="molecule type" value="Genomic_DNA"/>
</dbReference>
<dbReference type="PROSITE" id="PS51257">
    <property type="entry name" value="PROKAR_LIPOPROTEIN"/>
    <property type="match status" value="1"/>
</dbReference>
<evidence type="ECO:0008006" key="4">
    <source>
        <dbReference type="Google" id="ProtNLM"/>
    </source>
</evidence>
<keyword evidence="3" id="KW-1185">Reference proteome</keyword>
<sequence>MKNQKCYTTSMSFRSKLTFLFLTVTLLGCNPLTKQANVTSLFSPESTPKNGLVITIPISGCSGCVEAMLSFSKKNKNNANLFVILLGDDIKQSNYILSREFQSHSNFISRPLDSVGQLTLDSQFPMYYVVRSGKIVEESQINASNLLTEKLKLQEMLENSLLPNEP</sequence>
<evidence type="ECO:0000313" key="2">
    <source>
        <dbReference type="EMBL" id="KYG82434.1"/>
    </source>
</evidence>
<proteinExistence type="predicted"/>